<sequence length="139" mass="15303">MTLRLVPIAAALLVAQPAFAVDLPPRKPGLWETRAVIKGRYKVILRCFRQGERSAFVDTVGIDACTKSTQKPLIGYMMQAECHTRGYVLKGKLQIAGDFSSELRGMVRSTVEREDGSAAPIRYVMPFTSVRVGDCGPED</sequence>
<evidence type="ECO:0000313" key="3">
    <source>
        <dbReference type="Proteomes" id="UP000249577"/>
    </source>
</evidence>
<protein>
    <recommendedName>
        <fullName evidence="4">DUF3617 domain-containing protein</fullName>
    </recommendedName>
</protein>
<comment type="caution">
    <text evidence="2">The sequence shown here is derived from an EMBL/GenBank/DDBJ whole genome shotgun (WGS) entry which is preliminary data.</text>
</comment>
<evidence type="ECO:0008006" key="4">
    <source>
        <dbReference type="Google" id="ProtNLM"/>
    </source>
</evidence>
<name>A0A2W5KS36_ANCNO</name>
<dbReference type="EMBL" id="QFPN01000001">
    <property type="protein sequence ID" value="PZQ18919.1"/>
    <property type="molecule type" value="Genomic_DNA"/>
</dbReference>
<gene>
    <name evidence="2" type="ORF">DI565_00495</name>
</gene>
<feature type="chain" id="PRO_5015839309" description="DUF3617 domain-containing protein" evidence="1">
    <location>
        <begin position="21"/>
        <end position="139"/>
    </location>
</feature>
<dbReference type="Proteomes" id="UP000249577">
    <property type="component" value="Unassembled WGS sequence"/>
</dbReference>
<proteinExistence type="predicted"/>
<accession>A0A2W5KS36</accession>
<dbReference type="AlphaFoldDB" id="A0A2W5KS36"/>
<evidence type="ECO:0000313" key="2">
    <source>
        <dbReference type="EMBL" id="PZQ18919.1"/>
    </source>
</evidence>
<organism evidence="2 3">
    <name type="scientific">Ancylobacter novellus</name>
    <name type="common">Thiobacillus novellus</name>
    <dbReference type="NCBI Taxonomy" id="921"/>
    <lineage>
        <taxon>Bacteria</taxon>
        <taxon>Pseudomonadati</taxon>
        <taxon>Pseudomonadota</taxon>
        <taxon>Alphaproteobacteria</taxon>
        <taxon>Hyphomicrobiales</taxon>
        <taxon>Xanthobacteraceae</taxon>
        <taxon>Ancylobacter</taxon>
    </lineage>
</organism>
<evidence type="ECO:0000256" key="1">
    <source>
        <dbReference type="SAM" id="SignalP"/>
    </source>
</evidence>
<keyword evidence="1" id="KW-0732">Signal</keyword>
<reference evidence="2 3" key="1">
    <citation type="submission" date="2017-08" db="EMBL/GenBank/DDBJ databases">
        <title>Infants hospitalized years apart are colonized by the same room-sourced microbial strains.</title>
        <authorList>
            <person name="Brooks B."/>
            <person name="Olm M.R."/>
            <person name="Firek B.A."/>
            <person name="Baker R."/>
            <person name="Thomas B.C."/>
            <person name="Morowitz M.J."/>
            <person name="Banfield J.F."/>
        </authorList>
    </citation>
    <scope>NUCLEOTIDE SEQUENCE [LARGE SCALE GENOMIC DNA]</scope>
    <source>
        <strain evidence="2">S2_005_003_R2_43</strain>
    </source>
</reference>
<feature type="signal peptide" evidence="1">
    <location>
        <begin position="1"/>
        <end position="20"/>
    </location>
</feature>